<evidence type="ECO:0000256" key="4">
    <source>
        <dbReference type="ARBA" id="ARBA00022692"/>
    </source>
</evidence>
<keyword evidence="4 7" id="KW-0812">Transmembrane</keyword>
<gene>
    <name evidence="11" type="ORF">SHALO_2195</name>
</gene>
<feature type="transmembrane region" description="Helical" evidence="7">
    <location>
        <begin position="137"/>
        <end position="156"/>
    </location>
</feature>
<evidence type="ECO:0000256" key="2">
    <source>
        <dbReference type="ARBA" id="ARBA00008017"/>
    </source>
</evidence>
<reference evidence="12" key="1">
    <citation type="submission" date="2016-08" db="EMBL/GenBank/DDBJ databases">
        <title>Complete genome sequence of the organohalide-respiring Epsilonproteobacterium Sulfurospirillum halorespirans.</title>
        <authorList>
            <person name="Goris T."/>
            <person name="Zimmermann J."/>
            <person name="Schenz B."/>
            <person name="Lemos M."/>
            <person name="Hackermueller J."/>
            <person name="Diekert G."/>
        </authorList>
    </citation>
    <scope>NUCLEOTIDE SEQUENCE [LARGE SCALE GENOMIC DNA]</scope>
    <source>
        <strain>DSM 13726</strain>
        <strain evidence="12">PCE-M2</strain>
    </source>
</reference>
<evidence type="ECO:0000259" key="10">
    <source>
        <dbReference type="Pfam" id="PF21088"/>
    </source>
</evidence>
<feature type="transmembrane region" description="Helical" evidence="7">
    <location>
        <begin position="12"/>
        <end position="41"/>
    </location>
</feature>
<evidence type="ECO:0000256" key="5">
    <source>
        <dbReference type="ARBA" id="ARBA00022989"/>
    </source>
</evidence>
<dbReference type="Proteomes" id="UP000094609">
    <property type="component" value="Chromosome"/>
</dbReference>
<evidence type="ECO:0000259" key="8">
    <source>
        <dbReference type="Pfam" id="PF00924"/>
    </source>
</evidence>
<dbReference type="PATRIC" id="fig|1193502.14.peg.2222"/>
<dbReference type="AlphaFoldDB" id="A0A1D7TLU4"/>
<dbReference type="RefSeq" id="WP_069478572.1">
    <property type="nucleotide sequence ID" value="NZ_CP017111.1"/>
</dbReference>
<dbReference type="Gene3D" id="2.30.30.60">
    <property type="match status" value="1"/>
</dbReference>
<evidence type="ECO:0000313" key="12">
    <source>
        <dbReference type="Proteomes" id="UP000094609"/>
    </source>
</evidence>
<feature type="transmembrane region" description="Helical" evidence="7">
    <location>
        <begin position="91"/>
        <end position="109"/>
    </location>
</feature>
<dbReference type="Gene3D" id="1.10.287.1260">
    <property type="match status" value="1"/>
</dbReference>
<organism evidence="11 12">
    <name type="scientific">Sulfurospirillum halorespirans DSM 13726</name>
    <dbReference type="NCBI Taxonomy" id="1193502"/>
    <lineage>
        <taxon>Bacteria</taxon>
        <taxon>Pseudomonadati</taxon>
        <taxon>Campylobacterota</taxon>
        <taxon>Epsilonproteobacteria</taxon>
        <taxon>Campylobacterales</taxon>
        <taxon>Sulfurospirillaceae</taxon>
        <taxon>Sulfurospirillum</taxon>
    </lineage>
</organism>
<dbReference type="InterPro" id="IPR011014">
    <property type="entry name" value="MscS_channel_TM-2"/>
</dbReference>
<feature type="domain" description="Mechanosensitive ion channel MscS C-terminal" evidence="9">
    <location>
        <begin position="255"/>
        <end position="342"/>
    </location>
</feature>
<comment type="similarity">
    <text evidence="2">Belongs to the MscS (TC 1.A.23) family.</text>
</comment>
<dbReference type="Pfam" id="PF21082">
    <property type="entry name" value="MS_channel_3rd"/>
    <property type="match status" value="1"/>
</dbReference>
<sequence>MNLQPFLEYTLLGLPVAHITIALAIFLFALLFKNILAAIILKPFKTIAKRTKTTTDDKLILVAEEPLKFSIILVGAYIATLWLPFSNFDRVVDLIIKSFITFMIFWILYRIVDSFSNIFNFFSSKFGKELSEDIQHFMIKTMRALIIVLGIMAVLQEWGINVSAFVASLGLGGLAFALAAKDTVANLFGSLVIFTDRPFKVGDWIETPAVEGMIEEIGIRSTKIRTFAQALVSMPNATLANTPITNWSRMGKRRVKTRLGLTYNTSVEQMQMILKEIKAMLKKHPDVHQETILVSFDEFDNSALSIFLYFFTKTTVWLEYLHVREDVNFKIMEIVARNGAQFAFPSQTLYVESLPK</sequence>
<evidence type="ECO:0000256" key="3">
    <source>
        <dbReference type="ARBA" id="ARBA00022475"/>
    </source>
</evidence>
<feature type="transmembrane region" description="Helical" evidence="7">
    <location>
        <begin position="67"/>
        <end position="85"/>
    </location>
</feature>
<dbReference type="GO" id="GO:0005886">
    <property type="term" value="C:plasma membrane"/>
    <property type="evidence" value="ECO:0007669"/>
    <property type="project" value="UniProtKB-SubCell"/>
</dbReference>
<dbReference type="InterPro" id="IPR010920">
    <property type="entry name" value="LSM_dom_sf"/>
</dbReference>
<dbReference type="EMBL" id="CP017111">
    <property type="protein sequence ID" value="AOO65956.1"/>
    <property type="molecule type" value="Genomic_DNA"/>
</dbReference>
<dbReference type="InterPro" id="IPR023408">
    <property type="entry name" value="MscS_beta-dom_sf"/>
</dbReference>
<dbReference type="KEGG" id="shal:SHALO_2195"/>
<dbReference type="InterPro" id="IPR049278">
    <property type="entry name" value="MS_channel_C"/>
</dbReference>
<dbReference type="PANTHER" id="PTHR43634:SF2">
    <property type="entry name" value="LOW CONDUCTANCE MECHANOSENSITIVE CHANNEL YNAI"/>
    <property type="match status" value="1"/>
</dbReference>
<evidence type="ECO:0000256" key="7">
    <source>
        <dbReference type="SAM" id="Phobius"/>
    </source>
</evidence>
<dbReference type="SUPFAM" id="SSF82861">
    <property type="entry name" value="Mechanosensitive channel protein MscS (YggB), transmembrane region"/>
    <property type="match status" value="1"/>
</dbReference>
<dbReference type="InterPro" id="IPR049142">
    <property type="entry name" value="MS_channel_1st"/>
</dbReference>
<keyword evidence="6 7" id="KW-0472">Membrane</keyword>
<dbReference type="Gene3D" id="3.30.70.100">
    <property type="match status" value="1"/>
</dbReference>
<name>A0A1D7TLU4_9BACT</name>
<keyword evidence="3" id="KW-1003">Cell membrane</keyword>
<keyword evidence="12" id="KW-1185">Reference proteome</keyword>
<protein>
    <submittedName>
        <fullName evidence="11">Small-conductance mechanosensitive channel</fullName>
    </submittedName>
</protein>
<evidence type="ECO:0000256" key="1">
    <source>
        <dbReference type="ARBA" id="ARBA00004651"/>
    </source>
</evidence>
<feature type="domain" description="Mechanosensitive ion channel MscS" evidence="8">
    <location>
        <begin position="182"/>
        <end position="249"/>
    </location>
</feature>
<accession>A0A1D7TLU4</accession>
<dbReference type="Pfam" id="PF00924">
    <property type="entry name" value="MS_channel_2nd"/>
    <property type="match status" value="1"/>
</dbReference>
<proteinExistence type="inferred from homology"/>
<dbReference type="InterPro" id="IPR045042">
    <property type="entry name" value="YnaI-like"/>
</dbReference>
<evidence type="ECO:0000313" key="11">
    <source>
        <dbReference type="EMBL" id="AOO65956.1"/>
    </source>
</evidence>
<dbReference type="STRING" id="1193502.SHALO_2195"/>
<dbReference type="Pfam" id="PF21088">
    <property type="entry name" value="MS_channel_1st"/>
    <property type="match status" value="1"/>
</dbReference>
<dbReference type="GO" id="GO:0008381">
    <property type="term" value="F:mechanosensitive monoatomic ion channel activity"/>
    <property type="evidence" value="ECO:0007669"/>
    <property type="project" value="UniProtKB-ARBA"/>
</dbReference>
<keyword evidence="5 7" id="KW-1133">Transmembrane helix</keyword>
<dbReference type="SUPFAM" id="SSF50182">
    <property type="entry name" value="Sm-like ribonucleoproteins"/>
    <property type="match status" value="1"/>
</dbReference>
<evidence type="ECO:0000256" key="6">
    <source>
        <dbReference type="ARBA" id="ARBA00023136"/>
    </source>
</evidence>
<evidence type="ECO:0000259" key="9">
    <source>
        <dbReference type="Pfam" id="PF21082"/>
    </source>
</evidence>
<dbReference type="PANTHER" id="PTHR43634">
    <property type="entry name" value="OW CONDUCTANCE MECHANOSENSITIVE CHANNEL"/>
    <property type="match status" value="1"/>
</dbReference>
<comment type="subcellular location">
    <subcellularLocation>
        <location evidence="1">Cell membrane</location>
        <topology evidence="1">Multi-pass membrane protein</topology>
    </subcellularLocation>
</comment>
<dbReference type="InterPro" id="IPR006685">
    <property type="entry name" value="MscS_channel_2nd"/>
</dbReference>
<dbReference type="InterPro" id="IPR011066">
    <property type="entry name" value="MscS_channel_C_sf"/>
</dbReference>
<dbReference type="SUPFAM" id="SSF82689">
    <property type="entry name" value="Mechanosensitive channel protein MscS (YggB), C-terminal domain"/>
    <property type="match status" value="1"/>
</dbReference>
<feature type="domain" description="Mechanosensitive ion channel transmembrane helices 2/3" evidence="10">
    <location>
        <begin position="143"/>
        <end position="181"/>
    </location>
</feature>